<dbReference type="Pfam" id="PF01544">
    <property type="entry name" value="CorA"/>
    <property type="match status" value="1"/>
</dbReference>
<dbReference type="SUPFAM" id="SSF144083">
    <property type="entry name" value="Magnesium transport protein CorA, transmembrane region"/>
    <property type="match status" value="1"/>
</dbReference>
<evidence type="ECO:0000256" key="6">
    <source>
        <dbReference type="SAM" id="Phobius"/>
    </source>
</evidence>
<feature type="transmembrane region" description="Helical" evidence="6">
    <location>
        <begin position="670"/>
        <end position="703"/>
    </location>
</feature>
<evidence type="ECO:0000256" key="4">
    <source>
        <dbReference type="ARBA" id="ARBA00023136"/>
    </source>
</evidence>
<keyword evidence="8" id="KW-1185">Reference proteome</keyword>
<reference evidence="8" key="1">
    <citation type="journal article" date="2015" name="Genome Announc.">
        <title>Draft genome sequence of the fungus Penicillium brasilianum MG11.</title>
        <authorList>
            <person name="Horn F."/>
            <person name="Linde J."/>
            <person name="Mattern D.J."/>
            <person name="Walther G."/>
            <person name="Guthke R."/>
            <person name="Brakhage A.A."/>
            <person name="Valiante V."/>
        </authorList>
    </citation>
    <scope>NUCLEOTIDE SEQUENCE [LARGE SCALE GENOMIC DNA]</scope>
    <source>
        <strain evidence="8">MG11</strain>
    </source>
</reference>
<dbReference type="InterPro" id="IPR045863">
    <property type="entry name" value="CorA_TM1_TM2"/>
</dbReference>
<dbReference type="AlphaFoldDB" id="A0A0F7TG90"/>
<sequence length="723" mass="83505">MDHVWILPRGNRPALPRVGLNCGFHPLDPVLRHPGSGRFRGTQITSSLLLIVEILGTVVPFRPGVFQLYWYLKAFRTILAAMAPSSARMLLGSPPPGTEIDLEDLSRRTSLSTDDRRRLPQQQSHRRMAMWIAEHLRIDSWREPNSDRVFETVSGHKSLKKNYRKIARRPNLHTAERVFIYRATNATELNFAKHDTWAACLGRIPSPEETSDAAVFEVCVISTDTTNLGRAFSFIDKIFLITYDHRQHAYSSLSEMVVRMVQRHWRLNDEITAKIMESLYAKQLSLSSWQPKLPSYQCHTPIDIAPHVPLKFELKWIHAPHYATDLSVYVFRPYGRHPQVESLDVILTSRQYEQMRRAIVVVNSHQVLTKLRRGKFTTQVLEHNTFSLSYTLHIFEAVCSEVTAGLAAFITRACEEINYMVYEGRLRPSGSKMQYLSHLEDCHLVAKYCCRTNRHTLQLLLDKVNSIQGPRADEEANQISHLELVMKDLEYLHDELESSLLRISDVRRDLREHLDMLQIRRTSILGILAALYLPLSFVTSFLGMNLNQFPTTQQFWRNTTFIDGTSSNTRIKDAGANQSWSLENFFEIAMPLMVGTILVPLVIGSIIRAFLQGLAQGQTWWRLLLAIIVIGYSFAIPWFQLGIIPFWVFTALQLFAIIRSHRMSWLRVVYWLSSAALSVLFFLDIAPFPISGFYGISLFIFWWWKPDFYYRWDQGGRPKSKED</sequence>
<feature type="region of interest" description="Disordered" evidence="5">
    <location>
        <begin position="94"/>
        <end position="123"/>
    </location>
</feature>
<dbReference type="InterPro" id="IPR002523">
    <property type="entry name" value="MgTranspt_CorA/ZnTranspt_ZntB"/>
</dbReference>
<dbReference type="GO" id="GO:0046873">
    <property type="term" value="F:metal ion transmembrane transporter activity"/>
    <property type="evidence" value="ECO:0007669"/>
    <property type="project" value="InterPro"/>
</dbReference>
<dbReference type="OrthoDB" id="3231000at2759"/>
<evidence type="ECO:0000256" key="1">
    <source>
        <dbReference type="ARBA" id="ARBA00004141"/>
    </source>
</evidence>
<accession>A0A0F7TG90</accession>
<evidence type="ECO:0000313" key="7">
    <source>
        <dbReference type="EMBL" id="CEJ54511.1"/>
    </source>
</evidence>
<gene>
    <name evidence="7" type="ORF">PMG11_00819</name>
</gene>
<evidence type="ECO:0000313" key="8">
    <source>
        <dbReference type="Proteomes" id="UP000042958"/>
    </source>
</evidence>
<keyword evidence="3 6" id="KW-1133">Transmembrane helix</keyword>
<proteinExistence type="predicted"/>
<comment type="subcellular location">
    <subcellularLocation>
        <location evidence="1">Membrane</location>
        <topology evidence="1">Multi-pass membrane protein</topology>
    </subcellularLocation>
</comment>
<dbReference type="Gene3D" id="1.20.58.340">
    <property type="entry name" value="Magnesium transport protein CorA, transmembrane region"/>
    <property type="match status" value="1"/>
</dbReference>
<keyword evidence="2 6" id="KW-0812">Transmembrane</keyword>
<organism evidence="7 8">
    <name type="scientific">Penicillium brasilianum</name>
    <dbReference type="NCBI Taxonomy" id="104259"/>
    <lineage>
        <taxon>Eukaryota</taxon>
        <taxon>Fungi</taxon>
        <taxon>Dikarya</taxon>
        <taxon>Ascomycota</taxon>
        <taxon>Pezizomycotina</taxon>
        <taxon>Eurotiomycetes</taxon>
        <taxon>Eurotiomycetidae</taxon>
        <taxon>Eurotiales</taxon>
        <taxon>Aspergillaceae</taxon>
        <taxon>Penicillium</taxon>
    </lineage>
</organism>
<feature type="transmembrane region" description="Helical" evidence="6">
    <location>
        <begin position="524"/>
        <end position="544"/>
    </location>
</feature>
<dbReference type="Proteomes" id="UP000042958">
    <property type="component" value="Unassembled WGS sequence"/>
</dbReference>
<evidence type="ECO:0000256" key="3">
    <source>
        <dbReference type="ARBA" id="ARBA00022989"/>
    </source>
</evidence>
<evidence type="ECO:0000256" key="5">
    <source>
        <dbReference type="SAM" id="MobiDB-lite"/>
    </source>
</evidence>
<dbReference type="GO" id="GO:0016020">
    <property type="term" value="C:membrane"/>
    <property type="evidence" value="ECO:0007669"/>
    <property type="project" value="UniProtKB-SubCell"/>
</dbReference>
<feature type="transmembrane region" description="Helical" evidence="6">
    <location>
        <begin position="588"/>
        <end position="607"/>
    </location>
</feature>
<protein>
    <submittedName>
        <fullName evidence="7">Uncharacterized protein</fullName>
    </submittedName>
</protein>
<dbReference type="EMBL" id="CDHK01000001">
    <property type="protein sequence ID" value="CEJ54511.1"/>
    <property type="molecule type" value="Genomic_DNA"/>
</dbReference>
<evidence type="ECO:0000256" key="2">
    <source>
        <dbReference type="ARBA" id="ARBA00022692"/>
    </source>
</evidence>
<keyword evidence="4 6" id="KW-0472">Membrane</keyword>
<name>A0A0F7TG90_PENBI</name>